<feature type="compositionally biased region" description="Polar residues" evidence="7">
    <location>
        <begin position="1"/>
        <end position="13"/>
    </location>
</feature>
<evidence type="ECO:0000256" key="2">
    <source>
        <dbReference type="ARBA" id="ARBA00005713"/>
    </source>
</evidence>
<feature type="compositionally biased region" description="Acidic residues" evidence="7">
    <location>
        <begin position="17"/>
        <end position="34"/>
    </location>
</feature>
<reference evidence="9 10" key="1">
    <citation type="submission" date="2015-09" db="EMBL/GenBank/DDBJ databases">
        <title>Atta colombica WGS genome.</title>
        <authorList>
            <person name="Nygaard S."/>
            <person name="Hu H."/>
            <person name="Boomsma J."/>
            <person name="Zhang G."/>
        </authorList>
    </citation>
    <scope>NUCLEOTIDE SEQUENCE [LARGE SCALE GENOMIC DNA]</scope>
    <source>
        <strain evidence="9">Treedump-2</strain>
        <tissue evidence="9">Whole body</tissue>
    </source>
</reference>
<dbReference type="GO" id="GO:0006357">
    <property type="term" value="P:regulation of transcription by RNA polymerase II"/>
    <property type="evidence" value="ECO:0007669"/>
    <property type="project" value="InterPro"/>
</dbReference>
<feature type="region of interest" description="Disordered" evidence="7">
    <location>
        <begin position="1"/>
        <end position="34"/>
    </location>
</feature>
<evidence type="ECO:0000256" key="7">
    <source>
        <dbReference type="SAM" id="MobiDB-lite"/>
    </source>
</evidence>
<evidence type="ECO:0000313" key="9">
    <source>
        <dbReference type="EMBL" id="KYM93206.1"/>
    </source>
</evidence>
<evidence type="ECO:0000259" key="8">
    <source>
        <dbReference type="Pfam" id="PF10491"/>
    </source>
</evidence>
<dbReference type="InterPro" id="IPR019525">
    <property type="entry name" value="Nrf1_NLS/DNA-bd_dimer"/>
</dbReference>
<organism evidence="9 10">
    <name type="scientific">Atta colombica</name>
    <dbReference type="NCBI Taxonomy" id="520822"/>
    <lineage>
        <taxon>Eukaryota</taxon>
        <taxon>Metazoa</taxon>
        <taxon>Ecdysozoa</taxon>
        <taxon>Arthropoda</taxon>
        <taxon>Hexapoda</taxon>
        <taxon>Insecta</taxon>
        <taxon>Pterygota</taxon>
        <taxon>Neoptera</taxon>
        <taxon>Endopterygota</taxon>
        <taxon>Hymenoptera</taxon>
        <taxon>Apocrita</taxon>
        <taxon>Aculeata</taxon>
        <taxon>Formicoidea</taxon>
        <taxon>Formicidae</taxon>
        <taxon>Myrmicinae</taxon>
        <taxon>Atta</taxon>
    </lineage>
</organism>
<feature type="region of interest" description="Disordered" evidence="7">
    <location>
        <begin position="275"/>
        <end position="308"/>
    </location>
</feature>
<keyword evidence="3" id="KW-0805">Transcription regulation</keyword>
<keyword evidence="10" id="KW-1185">Reference proteome</keyword>
<keyword evidence="5" id="KW-0804">Transcription</keyword>
<dbReference type="PANTHER" id="PTHR20338">
    <property type="entry name" value="NUCLEAR RESPIRATORY FACTOR 1"/>
    <property type="match status" value="1"/>
</dbReference>
<dbReference type="STRING" id="520822.A0A195BZ51"/>
<dbReference type="GO" id="GO:0005634">
    <property type="term" value="C:nucleus"/>
    <property type="evidence" value="ECO:0007669"/>
    <property type="project" value="UniProtKB-SubCell"/>
</dbReference>
<dbReference type="GO" id="GO:0003700">
    <property type="term" value="F:DNA-binding transcription factor activity"/>
    <property type="evidence" value="ECO:0007669"/>
    <property type="project" value="InterPro"/>
</dbReference>
<sequence length="547" mass="58742">MVSMQDAETSTMRRLSDDDDDDPSSGSETYEEGDLLTAAMDDDVTAQLAAAGWQIKNINGPVGVAAAAAIVSAKKRKRPHSFETNPSIRKRQQNRLLRKLRQTIDEFATRVGQQAVVLVATPGKPNSSYKVFGAKPLEDVVKNLRTVIMEELENALAQQAPPPVQDDPSLFELPPLIIDGIPTPVEKMTQAQLRAFIPLMLKYSTGRGKPGWGRDSTRPPWWPKELPWANVRMDARTEDEKQKISWTHALRQIVINCYKYHGREDLLPAFSEDDEKSNLIQQATPHSSSHPSSSQTQNGGGQSQQQQTVGVVRLNSADSSKGNSSPAQIIAASPTALATATQMTAQYPTTVLQTITNPDGTVSIIQVDPSTPIITLPDGTTAQVQGVATIHTSQGDVQALAEVAGSTEGASVAVDLNTVTEATLGQDGQIILTGEDGHGYPVSVSGVITVPVSASMYQTMVANIQSDGTMQVVTPMVQVPKVESGNGDTTIEAVTIQGHPMTMINAAGEHQVLQVISLKDANVLTKTMQAEVKDEDSQQQQTVSSPE</sequence>
<evidence type="ECO:0000256" key="4">
    <source>
        <dbReference type="ARBA" id="ARBA00023125"/>
    </source>
</evidence>
<evidence type="ECO:0000256" key="3">
    <source>
        <dbReference type="ARBA" id="ARBA00023015"/>
    </source>
</evidence>
<keyword evidence="6" id="KW-0539">Nucleus</keyword>
<dbReference type="GO" id="GO:0003677">
    <property type="term" value="F:DNA binding"/>
    <property type="evidence" value="ECO:0007669"/>
    <property type="project" value="UniProtKB-KW"/>
</dbReference>
<keyword evidence="4 9" id="KW-0238">DNA-binding</keyword>
<comment type="similarity">
    <text evidence="2">Belongs to the NRF1/Ewg family.</text>
</comment>
<dbReference type="EMBL" id="KQ976394">
    <property type="protein sequence ID" value="KYM93206.1"/>
    <property type="molecule type" value="Genomic_DNA"/>
</dbReference>
<evidence type="ECO:0000313" key="10">
    <source>
        <dbReference type="Proteomes" id="UP000078540"/>
    </source>
</evidence>
<protein>
    <submittedName>
        <fullName evidence="9">DNA-binding protein P3A2</fullName>
    </submittedName>
</protein>
<name>A0A195BZ51_9HYME</name>
<gene>
    <name evidence="9" type="ORF">ALC53_00142</name>
</gene>
<evidence type="ECO:0000256" key="6">
    <source>
        <dbReference type="ARBA" id="ARBA00023242"/>
    </source>
</evidence>
<dbReference type="Pfam" id="PF10491">
    <property type="entry name" value="Nrf1_DNA-bind"/>
    <property type="match status" value="1"/>
</dbReference>
<dbReference type="Proteomes" id="UP000078540">
    <property type="component" value="Unassembled WGS sequence"/>
</dbReference>
<feature type="domain" description="Nuclear respiratory factor 1 NLS/DNA-binding dimerisation" evidence="8">
    <location>
        <begin position="60"/>
        <end position="270"/>
    </location>
</feature>
<dbReference type="AlphaFoldDB" id="A0A195BZ51"/>
<dbReference type="InterPro" id="IPR039142">
    <property type="entry name" value="NRF1/Ewg"/>
</dbReference>
<accession>A0A195BZ51</accession>
<comment type="subcellular location">
    <subcellularLocation>
        <location evidence="1">Nucleus</location>
    </subcellularLocation>
</comment>
<evidence type="ECO:0000256" key="5">
    <source>
        <dbReference type="ARBA" id="ARBA00023163"/>
    </source>
</evidence>
<feature type="compositionally biased region" description="Low complexity" evidence="7">
    <location>
        <begin position="284"/>
        <end position="308"/>
    </location>
</feature>
<evidence type="ECO:0000256" key="1">
    <source>
        <dbReference type="ARBA" id="ARBA00004123"/>
    </source>
</evidence>
<proteinExistence type="inferred from homology"/>